<protein>
    <submittedName>
        <fullName evidence="3">Uncharacterized protein</fullName>
    </submittedName>
</protein>
<comment type="caution">
    <text evidence="3">The sequence shown here is derived from an EMBL/GenBank/DDBJ whole genome shotgun (WGS) entry which is preliminary data.</text>
</comment>
<keyword evidence="4" id="KW-1185">Reference proteome</keyword>
<organism evidence="3 4">
    <name type="scientific">Purpureocillium lilacinum</name>
    <name type="common">Paecilomyces lilacinus</name>
    <dbReference type="NCBI Taxonomy" id="33203"/>
    <lineage>
        <taxon>Eukaryota</taxon>
        <taxon>Fungi</taxon>
        <taxon>Dikarya</taxon>
        <taxon>Ascomycota</taxon>
        <taxon>Pezizomycotina</taxon>
        <taxon>Sordariomycetes</taxon>
        <taxon>Hypocreomycetidae</taxon>
        <taxon>Hypocreales</taxon>
        <taxon>Ophiocordycipitaceae</taxon>
        <taxon>Purpureocillium</taxon>
    </lineage>
</organism>
<evidence type="ECO:0000313" key="4">
    <source>
        <dbReference type="Proteomes" id="UP001287286"/>
    </source>
</evidence>
<reference evidence="3 4" key="1">
    <citation type="journal article" date="2024" name="Microbiol. Resour. Announc.">
        <title>Genome annotations for the ascomycete fungi Trichoderma harzianum, Trichoderma aggressivum, and Purpureocillium lilacinum.</title>
        <authorList>
            <person name="Beijen E.P.W."/>
            <person name="Ohm R.A."/>
        </authorList>
    </citation>
    <scope>NUCLEOTIDE SEQUENCE [LARGE SCALE GENOMIC DNA]</scope>
    <source>
        <strain evidence="3 4">CBS 150709</strain>
    </source>
</reference>
<feature type="compositionally biased region" description="Basic residues" evidence="1">
    <location>
        <begin position="140"/>
        <end position="149"/>
    </location>
</feature>
<name>A0ABR0BQY9_PURLI</name>
<evidence type="ECO:0000313" key="3">
    <source>
        <dbReference type="EMBL" id="KAK4086458.1"/>
    </source>
</evidence>
<evidence type="ECO:0000256" key="1">
    <source>
        <dbReference type="SAM" id="MobiDB-lite"/>
    </source>
</evidence>
<dbReference type="Proteomes" id="UP001287286">
    <property type="component" value="Unassembled WGS sequence"/>
</dbReference>
<gene>
    <name evidence="3" type="ORF">Purlil1_9304</name>
</gene>
<dbReference type="EMBL" id="JAWRVI010000041">
    <property type="protein sequence ID" value="KAK4086458.1"/>
    <property type="molecule type" value="Genomic_DNA"/>
</dbReference>
<sequence>MMGEQGWHAGNPGIHPPWLAIHRSCPLLLALLLFVMLLLELHFQGGGGKAGAHHRTCNRPAPTAPTAQMDIRGQARDQGALASAEPASPGRKLPHWMTGSHTGSHTGALALTPPCEVNSGCDGECCGAGSPQQTISNGRLARRRHHRQNRQNSGLHPPASRMLPVANKPACSPPARAWDLAATGCCMGTIPELQHLQPCVQSLVSTVTAAGKTRQPREPANPPCPLWASRQICFVVSLSPIVPPHPPLTASGLPASPAIQAIACRPSPPRTSIACADDRAPAAHTATHAAGSSQTQTRTPACTTAALAPLACSPCPQAPSRCWLAFSNHGAARARPRRRRGCEMTDHGGLLASSGQPLHYDPQVDLAVSCLESVSPGLRAELDTDAVPAAFPKCPEPPNRLNCGAASTTALVRMTQAVGRPQPPRRMAGAAPNHGRSARRFALLLPTFDIACGWLLEESNTRGTRDSRGRWPNSNLALAGTAPLACPADSPLAGALVYRYDERWLCCGARTDVSRPGRTDDLEASRLAESQWRRRDVRATETVANCPSHLARMPHSRQASECGGWTPKPLGATLLLLPPAPRRLGCLVPDASTASSGPWEPPRTVLQPPFAARATDNQRHAPTAVVPAHAHPDEVITGRAIPRSLGHFFFQAWHPNCRHPGTKASFSIVTQQADRNLTLSASGSSTPT</sequence>
<accession>A0ABR0BQY9</accession>
<keyword evidence="2" id="KW-0732">Signal</keyword>
<feature type="region of interest" description="Disordered" evidence="1">
    <location>
        <begin position="76"/>
        <end position="105"/>
    </location>
</feature>
<feature type="chain" id="PRO_5047052984" evidence="2">
    <location>
        <begin position="41"/>
        <end position="688"/>
    </location>
</feature>
<feature type="signal peptide" evidence="2">
    <location>
        <begin position="1"/>
        <end position="40"/>
    </location>
</feature>
<evidence type="ECO:0000256" key="2">
    <source>
        <dbReference type="SAM" id="SignalP"/>
    </source>
</evidence>
<proteinExistence type="predicted"/>
<feature type="region of interest" description="Disordered" evidence="1">
    <location>
        <begin position="133"/>
        <end position="164"/>
    </location>
</feature>